<dbReference type="PANTHER" id="PTHR45913:SF21">
    <property type="entry name" value="DUF4371 DOMAIN-CONTAINING PROTEIN"/>
    <property type="match status" value="1"/>
</dbReference>
<reference evidence="1" key="3">
    <citation type="submission" date="2025-09" db="UniProtKB">
        <authorList>
            <consortium name="Ensembl"/>
        </authorList>
    </citation>
    <scope>IDENTIFICATION</scope>
</reference>
<dbReference type="eggNOG" id="ENOG502QUWI">
    <property type="taxonomic scope" value="Eukaryota"/>
</dbReference>
<proteinExistence type="predicted"/>
<dbReference type="STRING" id="7918.ENSLOCP00000017428"/>
<dbReference type="OMA" id="VNSERYP"/>
<reference evidence="2" key="1">
    <citation type="submission" date="2011-12" db="EMBL/GenBank/DDBJ databases">
        <title>The Draft Genome of Lepisosteus oculatus.</title>
        <authorList>
            <consortium name="The Broad Institute Genome Assembly &amp; Analysis Group"/>
            <consortium name="Computational R&amp;D Group"/>
            <consortium name="and Sequencing Platform"/>
            <person name="Di Palma F."/>
            <person name="Alfoldi J."/>
            <person name="Johnson J."/>
            <person name="Berlin A."/>
            <person name="Gnerre S."/>
            <person name="Jaffe D."/>
            <person name="MacCallum I."/>
            <person name="Young S."/>
            <person name="Walker B.J."/>
            <person name="Lander E.S."/>
            <person name="Lindblad-Toh K."/>
        </authorList>
    </citation>
    <scope>NUCLEOTIDE SEQUENCE [LARGE SCALE GENOMIC DNA]</scope>
</reference>
<name>W5N9W9_LEPOC</name>
<sequence>MKKKAKTYNFHLEWEDEFYITMVKDKTVCLICQRSVALPILERHHTTMHLKLKDTYPLKRSIRSKKVEMKGSVNYFLPNHGKRASFRVSYLLAKNKKFTDGDLFKEVMKVATISLFREFKNNDEIRTAISNMSLGAATVARRVESLSEDISQQVWRDLSLCEFDESMDMTDMAQLVMFVHMGFMDMTIKEDFLTLLSLKDRKKAEDIYQKDPVFPYFVNYHCVIHHKVLDFSHVMTVVVKIVNLICAKALQHRLFISHYYQLNSRNLFHFQKLADMLSNISDKDSFHPEEFCVHLDKLAEVFNRQFQEPNQTEDIVMVILNRFLGTEIENLSAKFQQCFMFLSEVDMEIIDLQNHLEMKGRSRDKDFWGLVNSERYPLLSSYALKVKAFFGSTNLCEMAFSQMKIIMSKYHTRLTDDHLTNCIRLAVSNYTPDYKALADSMKPQASH</sequence>
<dbReference type="Ensembl" id="ENSLOCT00000017459.1">
    <property type="protein sequence ID" value="ENSLOCP00000017428.1"/>
    <property type="gene ID" value="ENSLOCG00000014147.1"/>
</dbReference>
<evidence type="ECO:0000313" key="1">
    <source>
        <dbReference type="Ensembl" id="ENSLOCP00000017428.1"/>
    </source>
</evidence>
<keyword evidence="2" id="KW-1185">Reference proteome</keyword>
<dbReference type="AlphaFoldDB" id="W5N9W9"/>
<dbReference type="PANTHER" id="PTHR45913">
    <property type="entry name" value="EPM2A-INTERACTING PROTEIN 1"/>
    <property type="match status" value="1"/>
</dbReference>
<evidence type="ECO:0000313" key="2">
    <source>
        <dbReference type="Proteomes" id="UP000018468"/>
    </source>
</evidence>
<dbReference type="HOGENOM" id="CLU_021316_5_1_1"/>
<organism evidence="1 2">
    <name type="scientific">Lepisosteus oculatus</name>
    <name type="common">Spotted gar</name>
    <dbReference type="NCBI Taxonomy" id="7918"/>
    <lineage>
        <taxon>Eukaryota</taxon>
        <taxon>Metazoa</taxon>
        <taxon>Chordata</taxon>
        <taxon>Craniata</taxon>
        <taxon>Vertebrata</taxon>
        <taxon>Euteleostomi</taxon>
        <taxon>Actinopterygii</taxon>
        <taxon>Neopterygii</taxon>
        <taxon>Holostei</taxon>
        <taxon>Semionotiformes</taxon>
        <taxon>Lepisosteidae</taxon>
        <taxon>Lepisosteus</taxon>
    </lineage>
</organism>
<evidence type="ECO:0008006" key="3">
    <source>
        <dbReference type="Google" id="ProtNLM"/>
    </source>
</evidence>
<dbReference type="EMBL" id="AHAT01022324">
    <property type="status" value="NOT_ANNOTATED_CDS"/>
    <property type="molecule type" value="Genomic_DNA"/>
</dbReference>
<dbReference type="Proteomes" id="UP000018468">
    <property type="component" value="Linkage group LG7"/>
</dbReference>
<accession>W5N9W9</accession>
<dbReference type="InParanoid" id="W5N9W9"/>
<protein>
    <recommendedName>
        <fullName evidence="3">SPIN-DOC-like zinc-finger domain-containing protein</fullName>
    </recommendedName>
</protein>
<reference evidence="1" key="2">
    <citation type="submission" date="2025-08" db="UniProtKB">
        <authorList>
            <consortium name="Ensembl"/>
        </authorList>
    </citation>
    <scope>IDENTIFICATION</scope>
</reference>
<dbReference type="GeneTree" id="ENSGT00950000182812"/>